<keyword evidence="22" id="KW-1185">Reference proteome</keyword>
<dbReference type="PROSITE" id="PS51034">
    <property type="entry name" value="ZP_2"/>
    <property type="match status" value="1"/>
</dbReference>
<evidence type="ECO:0000313" key="22">
    <source>
        <dbReference type="Proteomes" id="UP001369086"/>
    </source>
</evidence>
<keyword evidence="2" id="KW-1003">Cell membrane</keyword>
<evidence type="ECO:0000256" key="2">
    <source>
        <dbReference type="ARBA" id="ARBA00022475"/>
    </source>
</evidence>
<reference evidence="21 22" key="1">
    <citation type="submission" date="2021-05" db="EMBL/GenBank/DDBJ databases">
        <authorList>
            <person name="Zahm M."/>
            <person name="Klopp C."/>
            <person name="Cabau C."/>
            <person name="Kuhl H."/>
            <person name="Suciu R."/>
            <person name="Ciorpac M."/>
            <person name="Holostenco D."/>
            <person name="Gessner J."/>
            <person name="Wuertz S."/>
            <person name="Hohne C."/>
            <person name="Stock M."/>
            <person name="Gislard M."/>
            <person name="Lluch J."/>
            <person name="Milhes M."/>
            <person name="Lampietro C."/>
            <person name="Lopez Roques C."/>
            <person name="Donnadieu C."/>
            <person name="Du K."/>
            <person name="Schartl M."/>
            <person name="Guiguen Y."/>
        </authorList>
    </citation>
    <scope>NUCLEOTIDE SEQUENCE [LARGE SCALE GENOMIC DNA]</scope>
    <source>
        <strain evidence="21">Hh-F2</strain>
        <tissue evidence="21">Blood</tissue>
    </source>
</reference>
<evidence type="ECO:0000256" key="17">
    <source>
        <dbReference type="PROSITE-ProRule" id="PRU00779"/>
    </source>
</evidence>
<dbReference type="EMBL" id="JAHFZB010000047">
    <property type="protein sequence ID" value="KAK6467804.1"/>
    <property type="molecule type" value="Genomic_DNA"/>
</dbReference>
<evidence type="ECO:0000256" key="15">
    <source>
        <dbReference type="ARBA" id="ARBA00042273"/>
    </source>
</evidence>
<dbReference type="InterPro" id="IPR001507">
    <property type="entry name" value="ZP_dom"/>
</dbReference>
<evidence type="ECO:0000256" key="16">
    <source>
        <dbReference type="ARBA" id="ARBA00042573"/>
    </source>
</evidence>
<keyword evidence="5" id="KW-0165">Cleavage on pair of basic residues</keyword>
<dbReference type="Gene3D" id="2.60.40.3210">
    <property type="entry name" value="Zona pellucida, ZP-N domain"/>
    <property type="match status" value="1"/>
</dbReference>
<evidence type="ECO:0000256" key="1">
    <source>
        <dbReference type="ARBA" id="ARBA00004251"/>
    </source>
</evidence>
<evidence type="ECO:0000256" key="6">
    <source>
        <dbReference type="ARBA" id="ARBA00022692"/>
    </source>
</evidence>
<evidence type="ECO:0000256" key="5">
    <source>
        <dbReference type="ARBA" id="ARBA00022685"/>
    </source>
</evidence>
<feature type="domain" description="P-type" evidence="20">
    <location>
        <begin position="219"/>
        <end position="263"/>
    </location>
</feature>
<sequence>MVSPIGAYSSASAGSTDRLQRCLVTLLWLALITQAQGSTADVVVVECEAEYVEVRLPRELITSPIKVIDEHGYALNAHRIATKCGYTLSSGWDNTLVFRTTYHSCYVHEQSKGWFSFVLQVEGALLPVTCRRGAGLSPQTGGNINIWAVAKTTRNIWGAANVTFTASPTAATRDKEIPVVVTEENIWPIRIRELKTAGPPVVRFVTPDAGFWEIKTELPRVTELRALSQGLQCGADGVPASECVRLGCAFDSVHHSPPCFYKYTGCSQSGHFVILVNSSSTTPPLRLSTAHVLQGQGSQCQPKWMTSDLAVFHFPVRDCGSGKLLAGDSVLYETEIVADRELVTALNYAISRDSGFRLRVRCVYRASGAARLETIVNPPPAFKPISELGTVRLELRIAKGSSFSSWVSLSEFPLVRVLLDPVFVEVRLVDREDPSLELLLDNCWATSDPKPGQGAQWPLLRDRCPFLSDNYQTVLHEVALKADVKFPSHNKRFELKTFTFVNQTNGIPFNWQCLLEVNPSLPSPPGHSADLSPVNLTCEPSCAAL</sequence>
<dbReference type="InterPro" id="IPR055356">
    <property type="entry name" value="ZP-N"/>
</dbReference>
<comment type="caution">
    <text evidence="17">Lacks conserved residue(s) required for the propagation of feature annotation.</text>
</comment>
<dbReference type="InterPro" id="IPR044913">
    <property type="entry name" value="P_trefoil_dom_sf"/>
</dbReference>
<dbReference type="InterPro" id="IPR000519">
    <property type="entry name" value="P_trefoil_dom"/>
</dbReference>
<keyword evidence="7" id="KW-1133">Transmembrane helix</keyword>
<dbReference type="InterPro" id="IPR055355">
    <property type="entry name" value="ZP-C"/>
</dbReference>
<keyword evidence="11" id="KW-0278">Fertilization</keyword>
<dbReference type="PANTHER" id="PTHR23343:SF31">
    <property type="entry name" value="ZONA PELLUCIDA SPERM-BINDING PROTEIN 4"/>
    <property type="match status" value="1"/>
</dbReference>
<evidence type="ECO:0000256" key="7">
    <source>
        <dbReference type="ARBA" id="ARBA00022989"/>
    </source>
</evidence>
<evidence type="ECO:0000259" key="19">
    <source>
        <dbReference type="PROSITE" id="PS51034"/>
    </source>
</evidence>
<feature type="disulfide bond" evidence="17">
    <location>
        <begin position="233"/>
        <end position="248"/>
    </location>
</feature>
<evidence type="ECO:0000256" key="10">
    <source>
        <dbReference type="ARBA" id="ARBA00023180"/>
    </source>
</evidence>
<accession>A0ABR0Y5T9</accession>
<dbReference type="SMART" id="SM00241">
    <property type="entry name" value="ZP"/>
    <property type="match status" value="1"/>
</dbReference>
<proteinExistence type="predicted"/>
<keyword evidence="6" id="KW-0812">Transmembrane</keyword>
<comment type="subcellular location">
    <subcellularLocation>
        <location evidence="1">Cell membrane</location>
        <topology evidence="1">Single-pass type I membrane protein</topology>
    </subcellularLocation>
    <subcellularLocation>
        <location evidence="12">Zona pellucida</location>
    </subcellularLocation>
</comment>
<gene>
    <name evidence="21" type="ORF">HHUSO_G34475</name>
</gene>
<dbReference type="InterPro" id="IPR051148">
    <property type="entry name" value="Zona_Pellucida_Domain_gp"/>
</dbReference>
<dbReference type="Pfam" id="PF00088">
    <property type="entry name" value="Trefoil"/>
    <property type="match status" value="1"/>
</dbReference>
<keyword evidence="4" id="KW-0272">Extracellular matrix</keyword>
<keyword evidence="8" id="KW-0472">Membrane</keyword>
<comment type="function">
    <text evidence="13">Component of the zona pellucida, an extracellular matrix surrounding oocytes which mediates sperm binding, induction of the acrosome reaction and prevents post-fertilization polyspermy. The zona pellucida is composed of 3 to 4 glycoproteins, ZP1, ZP2, ZP3, and ZP4. ZP4 may act as a sperm receptor.</text>
</comment>
<feature type="chain" id="PRO_5045869438" description="Zona pellucida sperm-binding protein 4" evidence="18">
    <location>
        <begin position="38"/>
        <end position="545"/>
    </location>
</feature>
<evidence type="ECO:0000256" key="14">
    <source>
        <dbReference type="ARBA" id="ARBA00040238"/>
    </source>
</evidence>
<keyword evidence="10" id="KW-0325">Glycoprotein</keyword>
<dbReference type="CDD" id="cd00111">
    <property type="entry name" value="Trefoil"/>
    <property type="match status" value="1"/>
</dbReference>
<evidence type="ECO:0000259" key="20">
    <source>
        <dbReference type="PROSITE" id="PS51448"/>
    </source>
</evidence>
<evidence type="ECO:0000256" key="9">
    <source>
        <dbReference type="ARBA" id="ARBA00023157"/>
    </source>
</evidence>
<feature type="signal peptide" evidence="18">
    <location>
        <begin position="1"/>
        <end position="37"/>
    </location>
</feature>
<dbReference type="Proteomes" id="UP001369086">
    <property type="component" value="Unassembled WGS sequence"/>
</dbReference>
<keyword evidence="18" id="KW-0732">Signal</keyword>
<name>A0ABR0Y5T9_HUSHU</name>
<dbReference type="Gene3D" id="2.60.40.4100">
    <property type="entry name" value="Zona pellucida, ZP-C domain"/>
    <property type="match status" value="1"/>
</dbReference>
<evidence type="ECO:0000313" key="21">
    <source>
        <dbReference type="EMBL" id="KAK6467804.1"/>
    </source>
</evidence>
<keyword evidence="9 17" id="KW-1015">Disulfide bond</keyword>
<evidence type="ECO:0000256" key="13">
    <source>
        <dbReference type="ARBA" id="ARBA00037545"/>
    </source>
</evidence>
<dbReference type="SUPFAM" id="SSF57492">
    <property type="entry name" value="Trefoil"/>
    <property type="match status" value="1"/>
</dbReference>
<dbReference type="PROSITE" id="PS51448">
    <property type="entry name" value="P_TREFOIL_2"/>
    <property type="match status" value="1"/>
</dbReference>
<evidence type="ECO:0000256" key="18">
    <source>
        <dbReference type="SAM" id="SignalP"/>
    </source>
</evidence>
<feature type="domain" description="ZP" evidence="19">
    <location>
        <begin position="265"/>
        <end position="545"/>
    </location>
</feature>
<dbReference type="Pfam" id="PF00100">
    <property type="entry name" value="Zona_pellucida"/>
    <property type="match status" value="1"/>
</dbReference>
<evidence type="ECO:0000256" key="12">
    <source>
        <dbReference type="ARBA" id="ARBA00024183"/>
    </source>
</evidence>
<dbReference type="InterPro" id="IPR042235">
    <property type="entry name" value="ZP-C_dom"/>
</dbReference>
<dbReference type="Pfam" id="PF23344">
    <property type="entry name" value="ZP-N"/>
    <property type="match status" value="1"/>
</dbReference>
<organism evidence="21 22">
    <name type="scientific">Huso huso</name>
    <name type="common">Beluga</name>
    <name type="synonym">Acipenser huso</name>
    <dbReference type="NCBI Taxonomy" id="61971"/>
    <lineage>
        <taxon>Eukaryota</taxon>
        <taxon>Metazoa</taxon>
        <taxon>Chordata</taxon>
        <taxon>Craniata</taxon>
        <taxon>Vertebrata</taxon>
        <taxon>Euteleostomi</taxon>
        <taxon>Actinopterygii</taxon>
        <taxon>Chondrostei</taxon>
        <taxon>Acipenseriformes</taxon>
        <taxon>Acipenseridae</taxon>
        <taxon>Huso</taxon>
    </lineage>
</organism>
<evidence type="ECO:0000256" key="4">
    <source>
        <dbReference type="ARBA" id="ARBA00022530"/>
    </source>
</evidence>
<keyword evidence="3" id="KW-0964">Secreted</keyword>
<comment type="caution">
    <text evidence="21">The sequence shown here is derived from an EMBL/GenBank/DDBJ whole genome shotgun (WGS) entry which is preliminary data.</text>
</comment>
<dbReference type="PANTHER" id="PTHR23343">
    <property type="entry name" value="ZONA PELLUCIDA SPERM-BINDING PROTEIN"/>
    <property type="match status" value="1"/>
</dbReference>
<evidence type="ECO:0000256" key="8">
    <source>
        <dbReference type="ARBA" id="ARBA00023136"/>
    </source>
</evidence>
<evidence type="ECO:0000256" key="11">
    <source>
        <dbReference type="ARBA" id="ARBA00023279"/>
    </source>
</evidence>
<protein>
    <recommendedName>
        <fullName evidence="14">Zona pellucida sperm-binding protein 4</fullName>
    </recommendedName>
    <alternativeName>
        <fullName evidence="16">Zona pellucida glycoprotein 4</fullName>
    </alternativeName>
    <alternativeName>
        <fullName evidence="15">Zona pellucida protein B</fullName>
    </alternativeName>
</protein>
<evidence type="ECO:0000256" key="3">
    <source>
        <dbReference type="ARBA" id="ARBA00022525"/>
    </source>
</evidence>